<keyword evidence="5 14" id="KW-0001">2Fe-2S</keyword>
<dbReference type="Pfam" id="PF20256">
    <property type="entry name" value="MoCoBD_2"/>
    <property type="match status" value="1"/>
</dbReference>
<dbReference type="InterPro" id="IPR016169">
    <property type="entry name" value="FAD-bd_PCMH_sub2"/>
</dbReference>
<evidence type="ECO:0000313" key="17">
    <source>
        <dbReference type="EMBL" id="CAH1792494.1"/>
    </source>
</evidence>
<dbReference type="InterPro" id="IPR005107">
    <property type="entry name" value="CO_DH_flav_C"/>
</dbReference>
<dbReference type="Pfam" id="PF03450">
    <property type="entry name" value="CO_deh_flav_C"/>
    <property type="match status" value="1"/>
</dbReference>
<dbReference type="EMBL" id="CAIIXF020000008">
    <property type="protein sequence ID" value="CAH1792494.1"/>
    <property type="molecule type" value="Genomic_DNA"/>
</dbReference>
<dbReference type="SMART" id="SM01008">
    <property type="entry name" value="Ald_Xan_dh_C"/>
    <property type="match status" value="1"/>
</dbReference>
<dbReference type="PROSITE" id="PS00197">
    <property type="entry name" value="2FE2S_FER_1"/>
    <property type="match status" value="1"/>
</dbReference>
<keyword evidence="4" id="KW-0285">Flavoprotein</keyword>
<dbReference type="InterPro" id="IPR036683">
    <property type="entry name" value="CO_DH_flav_C_dom_sf"/>
</dbReference>
<dbReference type="GO" id="GO:0005506">
    <property type="term" value="F:iron ion binding"/>
    <property type="evidence" value="ECO:0007669"/>
    <property type="project" value="InterPro"/>
</dbReference>
<dbReference type="InterPro" id="IPR012675">
    <property type="entry name" value="Beta-grasp_dom_sf"/>
</dbReference>
<evidence type="ECO:0000256" key="9">
    <source>
        <dbReference type="ARBA" id="ARBA00023004"/>
    </source>
</evidence>
<dbReference type="Pfam" id="PF01799">
    <property type="entry name" value="Fer2_2"/>
    <property type="match status" value="1"/>
</dbReference>
<keyword evidence="18" id="KW-1185">Reference proteome</keyword>
<dbReference type="FunFam" id="3.30.365.10:FF:000002">
    <property type="entry name" value="Xanthine dehydrogenase oxidase"/>
    <property type="match status" value="1"/>
</dbReference>
<evidence type="ECO:0008006" key="19">
    <source>
        <dbReference type="Google" id="ProtNLM"/>
    </source>
</evidence>
<feature type="active site" description="Proton acceptor" evidence="12">
    <location>
        <position position="1256"/>
    </location>
</feature>
<dbReference type="InterPro" id="IPR002346">
    <property type="entry name" value="Mopterin_DH_FAD-bd"/>
</dbReference>
<keyword evidence="3 14" id="KW-0500">Molybdenum</keyword>
<dbReference type="Pfam" id="PF00111">
    <property type="entry name" value="Fer2"/>
    <property type="match status" value="1"/>
</dbReference>
<dbReference type="SUPFAM" id="SSF54292">
    <property type="entry name" value="2Fe-2S ferredoxin-like"/>
    <property type="match status" value="1"/>
</dbReference>
<dbReference type="PROSITE" id="PS51085">
    <property type="entry name" value="2FE2S_FER_2"/>
    <property type="match status" value="1"/>
</dbReference>
<dbReference type="Gene3D" id="3.10.20.30">
    <property type="match status" value="1"/>
</dbReference>
<dbReference type="GO" id="GO:0016491">
    <property type="term" value="F:oxidoreductase activity"/>
    <property type="evidence" value="ECO:0007669"/>
    <property type="project" value="UniProtKB-KW"/>
</dbReference>
<proteinExistence type="inferred from homology"/>
<dbReference type="Gene3D" id="3.90.1170.50">
    <property type="entry name" value="Aldehyde oxidase/xanthine dehydrogenase, a/b hammerhead"/>
    <property type="match status" value="1"/>
</dbReference>
<dbReference type="SUPFAM" id="SSF56003">
    <property type="entry name" value="Molybdenum cofactor-binding domain"/>
    <property type="match status" value="1"/>
</dbReference>
<dbReference type="InterPro" id="IPR037165">
    <property type="entry name" value="AldOxase/xan_DH_Mopterin-bd_sf"/>
</dbReference>
<dbReference type="Pfam" id="PF00941">
    <property type="entry name" value="FAD_binding_5"/>
    <property type="match status" value="1"/>
</dbReference>
<feature type="binding site" evidence="14">
    <location>
        <position position="73"/>
    </location>
    <ligand>
        <name>[2Fe-2S] cluster</name>
        <dbReference type="ChEBI" id="CHEBI:190135"/>
        <label>1</label>
    </ligand>
</feature>
<feature type="binding site" evidence="14">
    <location>
        <position position="43"/>
    </location>
    <ligand>
        <name>[2Fe-2S] cluster</name>
        <dbReference type="ChEBI" id="CHEBI:190135"/>
        <label>1</label>
    </ligand>
</feature>
<dbReference type="SUPFAM" id="SSF47741">
    <property type="entry name" value="CO dehydrogenase ISP C-domain like"/>
    <property type="match status" value="1"/>
</dbReference>
<dbReference type="PANTHER" id="PTHR45444:SF3">
    <property type="entry name" value="XANTHINE DEHYDROGENASE"/>
    <property type="match status" value="1"/>
</dbReference>
<evidence type="ECO:0000259" key="15">
    <source>
        <dbReference type="PROSITE" id="PS51085"/>
    </source>
</evidence>
<dbReference type="FunFam" id="3.10.20.30:FF:000015">
    <property type="entry name" value="Aldehyde oxidase 1"/>
    <property type="match status" value="1"/>
</dbReference>
<dbReference type="Gene3D" id="3.30.365.10">
    <property type="entry name" value="Aldehyde oxidase/xanthine dehydrogenase, molybdopterin binding domain"/>
    <property type="match status" value="4"/>
</dbReference>
<evidence type="ECO:0000259" key="16">
    <source>
        <dbReference type="PROSITE" id="PS51387"/>
    </source>
</evidence>
<dbReference type="Gene3D" id="3.30.390.50">
    <property type="entry name" value="CO dehydrogenase flavoprotein, C-terminal domain"/>
    <property type="match status" value="1"/>
</dbReference>
<dbReference type="InterPro" id="IPR006058">
    <property type="entry name" value="2Fe2S_fd_BS"/>
</dbReference>
<dbReference type="InterPro" id="IPR016208">
    <property type="entry name" value="Ald_Oxase/xanthine_DH-like"/>
</dbReference>
<feature type="binding site" evidence="13">
    <location>
        <position position="790"/>
    </location>
    <ligand>
        <name>substrate</name>
    </ligand>
</feature>
<comment type="caution">
    <text evidence="17">The sequence shown here is derived from an EMBL/GenBank/DDBJ whole genome shotgun (WGS) entry which is preliminary data.</text>
</comment>
<dbReference type="PROSITE" id="PS51387">
    <property type="entry name" value="FAD_PCMH"/>
    <property type="match status" value="1"/>
</dbReference>
<dbReference type="SUPFAM" id="SSF56176">
    <property type="entry name" value="FAD-binding/transporter-associated domain-like"/>
    <property type="match status" value="1"/>
</dbReference>
<evidence type="ECO:0000256" key="14">
    <source>
        <dbReference type="PIRSR" id="PIRSR000127-3"/>
    </source>
</evidence>
<feature type="binding site" evidence="14">
    <location>
        <position position="148"/>
    </location>
    <ligand>
        <name>[2Fe-2S] cluster</name>
        <dbReference type="ChEBI" id="CHEBI:190135"/>
        <label>2</label>
    </ligand>
</feature>
<dbReference type="InterPro" id="IPR036010">
    <property type="entry name" value="2Fe-2S_ferredoxin-like_sf"/>
</dbReference>
<dbReference type="Gene3D" id="1.10.150.120">
    <property type="entry name" value="[2Fe-2S]-binding domain"/>
    <property type="match status" value="1"/>
</dbReference>
<dbReference type="SUPFAM" id="SSF54665">
    <property type="entry name" value="CO dehydrogenase molybdoprotein N-domain-like"/>
    <property type="match status" value="1"/>
</dbReference>
<dbReference type="GO" id="GO:0051537">
    <property type="term" value="F:2 iron, 2 sulfur cluster binding"/>
    <property type="evidence" value="ECO:0007669"/>
    <property type="project" value="UniProtKB-KW"/>
</dbReference>
<dbReference type="OrthoDB" id="8300278at2759"/>
<dbReference type="InterPro" id="IPR002888">
    <property type="entry name" value="2Fe-2S-bd"/>
</dbReference>
<evidence type="ECO:0000256" key="10">
    <source>
        <dbReference type="ARBA" id="ARBA00023014"/>
    </source>
</evidence>
<keyword evidence="10 14" id="KW-0411">Iron-sulfur</keyword>
<dbReference type="InterPro" id="IPR008274">
    <property type="entry name" value="AldOxase/xan_DH_MoCoBD1"/>
</dbReference>
<dbReference type="InterPro" id="IPR036856">
    <property type="entry name" value="Ald_Oxase/Xan_DH_a/b_sf"/>
</dbReference>
<evidence type="ECO:0000256" key="8">
    <source>
        <dbReference type="ARBA" id="ARBA00023002"/>
    </source>
</evidence>
<evidence type="ECO:0000256" key="11">
    <source>
        <dbReference type="ARBA" id="ARBA00034078"/>
    </source>
</evidence>
<keyword evidence="9 14" id="KW-0408">Iron</keyword>
<dbReference type="FunFam" id="3.30.365.10:FF:000001">
    <property type="entry name" value="Xanthine dehydrogenase oxidase"/>
    <property type="match status" value="1"/>
</dbReference>
<keyword evidence="6 14" id="KW-0479">Metal-binding</keyword>
<dbReference type="Gene3D" id="3.30.43.10">
    <property type="entry name" value="Uridine Diphospho-n-acetylenolpyruvylglucosamine Reductase, domain 2"/>
    <property type="match status" value="1"/>
</dbReference>
<organism evidence="17 18">
    <name type="scientific">Owenia fusiformis</name>
    <name type="common">Polychaete worm</name>
    <dbReference type="NCBI Taxonomy" id="6347"/>
    <lineage>
        <taxon>Eukaryota</taxon>
        <taxon>Metazoa</taxon>
        <taxon>Spiralia</taxon>
        <taxon>Lophotrochozoa</taxon>
        <taxon>Annelida</taxon>
        <taxon>Polychaeta</taxon>
        <taxon>Sedentaria</taxon>
        <taxon>Canalipalpata</taxon>
        <taxon>Sabellida</taxon>
        <taxon>Oweniida</taxon>
        <taxon>Oweniidae</taxon>
        <taxon>Owenia</taxon>
    </lineage>
</organism>
<evidence type="ECO:0000256" key="1">
    <source>
        <dbReference type="ARBA" id="ARBA00001974"/>
    </source>
</evidence>
<evidence type="ECO:0000256" key="5">
    <source>
        <dbReference type="ARBA" id="ARBA00022714"/>
    </source>
</evidence>
<comment type="cofactor">
    <cofactor evidence="1 13">
        <name>FAD</name>
        <dbReference type="ChEBI" id="CHEBI:57692"/>
    </cofactor>
</comment>
<feature type="binding site" evidence="13">
    <location>
        <position position="356"/>
    </location>
    <ligand>
        <name>FAD</name>
        <dbReference type="ChEBI" id="CHEBI:57692"/>
    </ligand>
</feature>
<feature type="binding site" evidence="14">
    <location>
        <position position="150"/>
    </location>
    <ligand>
        <name>[2Fe-2S] cluster</name>
        <dbReference type="ChEBI" id="CHEBI:190135"/>
        <label>2</label>
    </ligand>
</feature>
<evidence type="ECO:0000256" key="12">
    <source>
        <dbReference type="PIRSR" id="PIRSR000127-1"/>
    </source>
</evidence>
<dbReference type="InterPro" id="IPR001041">
    <property type="entry name" value="2Fe-2S_ferredoxin-type"/>
</dbReference>
<dbReference type="PANTHER" id="PTHR45444">
    <property type="entry name" value="XANTHINE DEHYDROGENASE"/>
    <property type="match status" value="1"/>
</dbReference>
<evidence type="ECO:0000256" key="4">
    <source>
        <dbReference type="ARBA" id="ARBA00022630"/>
    </source>
</evidence>
<feature type="binding site" evidence="14">
    <location>
        <position position="113"/>
    </location>
    <ligand>
        <name>[2Fe-2S] cluster</name>
        <dbReference type="ChEBI" id="CHEBI:190135"/>
        <label>2</label>
    </ligand>
</feature>
<gene>
    <name evidence="17" type="ORF">OFUS_LOCUS17452</name>
</gene>
<comment type="cofactor">
    <cofactor evidence="14">
        <name>Mo-molybdopterin</name>
        <dbReference type="ChEBI" id="CHEBI:71302"/>
    </cofactor>
    <text evidence="14">Binds 1 Mo-molybdopterin (Mo-MPT) cofactor per subunit.</text>
</comment>
<evidence type="ECO:0000256" key="13">
    <source>
        <dbReference type="PIRSR" id="PIRSR000127-2"/>
    </source>
</evidence>
<keyword evidence="7 13" id="KW-0274">FAD</keyword>
<comment type="cofactor">
    <cofactor evidence="11">
        <name>[2Fe-2S] cluster</name>
        <dbReference type="ChEBI" id="CHEBI:190135"/>
    </cofactor>
</comment>
<evidence type="ECO:0000256" key="3">
    <source>
        <dbReference type="ARBA" id="ARBA00022505"/>
    </source>
</evidence>
<feature type="binding site" evidence="14">
    <location>
        <position position="902"/>
    </location>
    <ligand>
        <name>Mo-molybdopterin</name>
        <dbReference type="ChEBI" id="CHEBI:71302"/>
    </ligand>
    <ligandPart>
        <name>Mo</name>
        <dbReference type="ChEBI" id="CHEBI:28685"/>
    </ligandPart>
</feature>
<dbReference type="Proteomes" id="UP000749559">
    <property type="component" value="Unassembled WGS sequence"/>
</dbReference>
<dbReference type="CDD" id="cd00207">
    <property type="entry name" value="fer2"/>
    <property type="match status" value="1"/>
</dbReference>
<dbReference type="InterPro" id="IPR036318">
    <property type="entry name" value="FAD-bd_PCMH-like_sf"/>
</dbReference>
<feature type="binding site" evidence="14">
    <location>
        <position position="116"/>
    </location>
    <ligand>
        <name>[2Fe-2S] cluster</name>
        <dbReference type="ChEBI" id="CHEBI:190135"/>
        <label>2</label>
    </ligand>
</feature>
<feature type="binding site" evidence="14">
    <location>
        <position position="755"/>
    </location>
    <ligand>
        <name>Mo-molybdopterin</name>
        <dbReference type="ChEBI" id="CHEBI:71302"/>
    </ligand>
    <ligandPart>
        <name>Mo</name>
        <dbReference type="ChEBI" id="CHEBI:28685"/>
    </ligandPart>
</feature>
<evidence type="ECO:0000256" key="2">
    <source>
        <dbReference type="ARBA" id="ARBA00006849"/>
    </source>
</evidence>
<reference evidence="17" key="1">
    <citation type="submission" date="2022-03" db="EMBL/GenBank/DDBJ databases">
        <authorList>
            <person name="Martin C."/>
        </authorList>
    </citation>
    <scope>NUCLEOTIDE SEQUENCE</scope>
</reference>
<feature type="domain" description="FAD-binding PCMH-type" evidence="16">
    <location>
        <begin position="226"/>
        <end position="413"/>
    </location>
</feature>
<feature type="binding site" evidence="14">
    <location>
        <position position="1071"/>
    </location>
    <ligand>
        <name>Mo-molybdopterin</name>
        <dbReference type="ChEBI" id="CHEBI:71302"/>
    </ligand>
    <ligandPart>
        <name>Mo</name>
        <dbReference type="ChEBI" id="CHEBI:28685"/>
    </ligandPart>
</feature>
<dbReference type="SMART" id="SM01092">
    <property type="entry name" value="CO_deh_flav_C"/>
    <property type="match status" value="1"/>
</dbReference>
<dbReference type="GO" id="GO:0071949">
    <property type="term" value="F:FAD binding"/>
    <property type="evidence" value="ECO:0007669"/>
    <property type="project" value="InterPro"/>
</dbReference>
<feature type="binding site" evidence="14">
    <location>
        <position position="51"/>
    </location>
    <ligand>
        <name>[2Fe-2S] cluster</name>
        <dbReference type="ChEBI" id="CHEBI:190135"/>
        <label>1</label>
    </ligand>
</feature>
<name>A0A8S4PFS5_OWEFU</name>
<dbReference type="InterPro" id="IPR016166">
    <property type="entry name" value="FAD-bd_PCMH"/>
</dbReference>
<accession>A0A8S4PFS5</accession>
<comment type="cofactor">
    <cofactor evidence="14">
        <name>[2Fe-2S] cluster</name>
        <dbReference type="ChEBI" id="CHEBI:190135"/>
    </cofactor>
    <text evidence="14">Binds 2 [2Fe-2S] clusters.</text>
</comment>
<dbReference type="Pfam" id="PF02738">
    <property type="entry name" value="MoCoBD_1"/>
    <property type="match status" value="1"/>
</dbReference>
<feature type="binding site" evidence="13">
    <location>
        <position position="904"/>
    </location>
    <ligand>
        <name>substrate</name>
    </ligand>
</feature>
<dbReference type="InterPro" id="IPR036884">
    <property type="entry name" value="2Fe-2S-bd_dom_sf"/>
</dbReference>
<sequence length="1311" mass="144763">MEANTLVVFVNGVKYTEVNPSLETTLLQYLRTELCLPGTKLACGEGGCGACTVMVSRYNPSSKQIRHYSVNACLMPLVALHGLAVTTVEGIGSTKTKLHPVQERLAKAYGSQCGFCSPGFVMSMYTLLRNYPEPSMTQIETAFQGNLCRCTGYRSILAGFRTFSKEWLCEKGENCCQNQNAADTNKKICTKTFDASEFALYDRTQDPIFPNELQIETSYHTKRIKFTGATVQWCRPTSLEQVCQLKQEYPEALFTVGATLIGKGIRTGKIQGVVVSLSHVPELLDVSSDDDNIKVGAAITLAQLYEYIETIAEIKNGETKAGLETVLDMLHQVGGHQLRNVVSIGSSIASGLGRSDVLTLLLAMGATTEIIDTTCLNKTIVCKEISQLMNDDGTCLLEKQELITSVNIPYMSQGEHLYWHKHASRADLNLASINCGMRLKLQANSHIIEDLVLCYGGMAKRSIIAANVKKEATGKAWGKEFVAVVCKLLESDIDVTLYKDGSVDYKKALVSSLFLKFYLKVNAKVMSQPDPSPDMSSVRSHPLSKASEIFEDVPPEQAAEDIVGRTMVHKAALQQTTGEAVFCDDLPMYKDEIHIALVLSHRVHANIVKIDASKAESLAGVLSFISFKDIPNQQSNIAEHVFADKEVEYEGHVIGAIIAKTETRARAAANNVVVEYDDLPSIVRLEDAIKKENFMAGHPVVLKHGDIDKAFQESDVTIEGEIAMDGQEHFYMETQICRVVPTGEEQELEIVSSTQFLSELQTRVSEILNVPQNRLTVKIKRLGGGFGGKEESPIYVAAIASIAALKYNKPVRLVLDRRTDMRVTHKRQETWTKYKVGCSKSGKILAEEVSVYTNAGYTPGFFGFVQPASLFCLASDQGYKIDNFKLSAYTCLTNTNPRAPMRGFMTPPLALLMQAIMNDIALKLNIPYTQVHEINMYKSGDHTFYNRELKDAGSLKVCWETCLNKSDYYNRRTQVDNYNRSSRWTKRGLCAIPIYRDVGIGFFRHMGQGAALVNIYKDGSVWISHGGVEMGQGLHTKLIQVASKVLQVPCERIHILETNTNCVPNALVTAASHGSDLFGMAVKDACEKLVVRLKPYKQKNLDKPWEKWVMDAYLDSTNLSAAGFYDRGPQHYQNFNNPYDGGKGHQYYVCGTTVAEVEVDCLTGANRVLRIDATLDLGRSLNPAIDIGQIDGAFVMAFGLFVSEKLEYDKNGFLVSKDTSSYHIPGSRDIPTQFNIQLLNTDSKEAVLYGSKGVGEPPIHMGIAAFMAIKDAIRASRKENGVTGNFQLDSPASSEQIFHLCKASSTYPSGI</sequence>
<dbReference type="Gene3D" id="3.30.465.10">
    <property type="match status" value="1"/>
</dbReference>
<feature type="binding site" evidence="13">
    <location>
        <position position="421"/>
    </location>
    <ligand>
        <name>FAD</name>
        <dbReference type="ChEBI" id="CHEBI:57692"/>
    </ligand>
</feature>
<dbReference type="InterPro" id="IPR046867">
    <property type="entry name" value="AldOxase/xan_DH_MoCoBD2"/>
</dbReference>
<evidence type="ECO:0000256" key="7">
    <source>
        <dbReference type="ARBA" id="ARBA00022827"/>
    </source>
</evidence>
<evidence type="ECO:0000256" key="6">
    <source>
        <dbReference type="ARBA" id="ARBA00022723"/>
    </source>
</evidence>
<dbReference type="SUPFAM" id="SSF55447">
    <property type="entry name" value="CO dehydrogenase flavoprotein C-terminal domain-like"/>
    <property type="match status" value="1"/>
</dbReference>
<feature type="binding site" evidence="14">
    <location>
        <position position="48"/>
    </location>
    <ligand>
        <name>[2Fe-2S] cluster</name>
        <dbReference type="ChEBI" id="CHEBI:190135"/>
        <label>1</label>
    </ligand>
</feature>
<feature type="domain" description="2Fe-2S ferredoxin-type" evidence="15">
    <location>
        <begin position="4"/>
        <end position="91"/>
    </location>
</feature>
<evidence type="ECO:0000313" key="18">
    <source>
        <dbReference type="Proteomes" id="UP000749559"/>
    </source>
</evidence>
<keyword evidence="8" id="KW-0560">Oxidoreductase</keyword>
<comment type="similarity">
    <text evidence="2">Belongs to the xanthine dehydrogenase family.</text>
</comment>
<dbReference type="PIRSF" id="PIRSF000127">
    <property type="entry name" value="Xanthine_DH"/>
    <property type="match status" value="1"/>
</dbReference>
<feature type="binding site" evidence="14">
    <location>
        <position position="786"/>
    </location>
    <ligand>
        <name>Mo-molybdopterin</name>
        <dbReference type="ChEBI" id="CHEBI:71302"/>
    </ligand>
    <ligandPart>
        <name>Mo</name>
        <dbReference type="ChEBI" id="CHEBI:28685"/>
    </ligandPart>
</feature>
<dbReference type="Pfam" id="PF01315">
    <property type="entry name" value="Ald_Xan_dh_C"/>
    <property type="match status" value="1"/>
</dbReference>
<protein>
    <recommendedName>
        <fullName evidence="19">Xanthine dehydrogenase</fullName>
    </recommendedName>
</protein>
<dbReference type="InterPro" id="IPR016167">
    <property type="entry name" value="FAD-bd_PCMH_sub1"/>
</dbReference>
<dbReference type="InterPro" id="IPR000674">
    <property type="entry name" value="Ald_Oxase/Xan_DH_a/b"/>
</dbReference>